<dbReference type="RefSeq" id="WP_242661685.1">
    <property type="nucleotide sequence ID" value="NZ_FNAV01000006.1"/>
</dbReference>
<dbReference type="InterPro" id="IPR024331">
    <property type="entry name" value="DUF3859"/>
</dbReference>
<feature type="domain" description="DUF3859" evidence="2">
    <location>
        <begin position="35"/>
        <end position="163"/>
    </location>
</feature>
<evidence type="ECO:0000313" key="3">
    <source>
        <dbReference type="EMBL" id="SDE69379.1"/>
    </source>
</evidence>
<reference evidence="4" key="1">
    <citation type="submission" date="2016-10" db="EMBL/GenBank/DDBJ databases">
        <authorList>
            <person name="Varghese N."/>
            <person name="Submissions S."/>
        </authorList>
    </citation>
    <scope>NUCLEOTIDE SEQUENCE [LARGE SCALE GENOMIC DNA]</scope>
    <source>
        <strain evidence="4">DSM 10146</strain>
    </source>
</reference>
<dbReference type="STRING" id="282683.SAMN04488105_106185"/>
<accession>A0A1G7F0C8</accession>
<dbReference type="EMBL" id="FNAV01000006">
    <property type="protein sequence ID" value="SDE69379.1"/>
    <property type="molecule type" value="Genomic_DNA"/>
</dbReference>
<dbReference type="Pfam" id="PF12975">
    <property type="entry name" value="DUF3859"/>
    <property type="match status" value="1"/>
</dbReference>
<dbReference type="Gene3D" id="2.60.40.2390">
    <property type="match status" value="1"/>
</dbReference>
<evidence type="ECO:0000259" key="2">
    <source>
        <dbReference type="Pfam" id="PF12975"/>
    </source>
</evidence>
<organism evidence="3 4">
    <name type="scientific">Salipiger thiooxidans</name>
    <dbReference type="NCBI Taxonomy" id="282683"/>
    <lineage>
        <taxon>Bacteria</taxon>
        <taxon>Pseudomonadati</taxon>
        <taxon>Pseudomonadota</taxon>
        <taxon>Alphaproteobacteria</taxon>
        <taxon>Rhodobacterales</taxon>
        <taxon>Roseobacteraceae</taxon>
        <taxon>Salipiger</taxon>
    </lineage>
</organism>
<proteinExistence type="predicted"/>
<protein>
    <recommendedName>
        <fullName evidence="2">DUF3859 domain-containing protein</fullName>
    </recommendedName>
</protein>
<evidence type="ECO:0000313" key="4">
    <source>
        <dbReference type="Proteomes" id="UP000198994"/>
    </source>
</evidence>
<sequence length="183" mass="19783">MPVLRPTALAACLLAWPCLAVAAPAQSYAHEPVVMIDHGIICQVTPEGSREAPDTIMGAINLVGQNREMDITTRVVPAKTGISFGVKFTLLPGAGDRDVTVIVTHPPMGPEGITRETWVAPLAEGRNSLNLFTFEYPYELVTGEWIMAIEEGGERLMEQRFEVVSELAAPAVLSVCYGQDFVS</sequence>
<gene>
    <name evidence="3" type="ORF">SAMN04488105_106185</name>
</gene>
<dbReference type="Proteomes" id="UP000198994">
    <property type="component" value="Unassembled WGS sequence"/>
</dbReference>
<evidence type="ECO:0000256" key="1">
    <source>
        <dbReference type="SAM" id="SignalP"/>
    </source>
</evidence>
<keyword evidence="1" id="KW-0732">Signal</keyword>
<keyword evidence="4" id="KW-1185">Reference proteome</keyword>
<dbReference type="AlphaFoldDB" id="A0A1G7F0C8"/>
<feature type="signal peptide" evidence="1">
    <location>
        <begin position="1"/>
        <end position="22"/>
    </location>
</feature>
<feature type="chain" id="PRO_5011626282" description="DUF3859 domain-containing protein" evidence="1">
    <location>
        <begin position="23"/>
        <end position="183"/>
    </location>
</feature>
<name>A0A1G7F0C8_9RHOB</name>